<dbReference type="KEGG" id="hir:HETIRDRAFT_306318"/>
<dbReference type="PANTHER" id="PTHR46644:SF2">
    <property type="entry name" value="DNA REPAIR PROTEIN XRCC2"/>
    <property type="match status" value="1"/>
</dbReference>
<dbReference type="HOGENOM" id="CLU_060999_1_0_1"/>
<dbReference type="GO" id="GO:0033063">
    <property type="term" value="C:Rad51B-Rad51C-Rad51D-XRCC2 complex"/>
    <property type="evidence" value="ECO:0007669"/>
    <property type="project" value="InterPro"/>
</dbReference>
<dbReference type="Proteomes" id="UP000030671">
    <property type="component" value="Unassembled WGS sequence"/>
</dbReference>
<dbReference type="SUPFAM" id="SSF52540">
    <property type="entry name" value="P-loop containing nucleoside triphosphate hydrolases"/>
    <property type="match status" value="1"/>
</dbReference>
<reference evidence="1 2" key="1">
    <citation type="journal article" date="2012" name="New Phytol.">
        <title>Insight into trade-off between wood decay and parasitism from the genome of a fungal forest pathogen.</title>
        <authorList>
            <person name="Olson A."/>
            <person name="Aerts A."/>
            <person name="Asiegbu F."/>
            <person name="Belbahri L."/>
            <person name="Bouzid O."/>
            <person name="Broberg A."/>
            <person name="Canback B."/>
            <person name="Coutinho P.M."/>
            <person name="Cullen D."/>
            <person name="Dalman K."/>
            <person name="Deflorio G."/>
            <person name="van Diepen L.T."/>
            <person name="Dunand C."/>
            <person name="Duplessis S."/>
            <person name="Durling M."/>
            <person name="Gonthier P."/>
            <person name="Grimwood J."/>
            <person name="Fossdal C.G."/>
            <person name="Hansson D."/>
            <person name="Henrissat B."/>
            <person name="Hietala A."/>
            <person name="Himmelstrand K."/>
            <person name="Hoffmeister D."/>
            <person name="Hogberg N."/>
            <person name="James T.Y."/>
            <person name="Karlsson M."/>
            <person name="Kohler A."/>
            <person name="Kues U."/>
            <person name="Lee Y.H."/>
            <person name="Lin Y.C."/>
            <person name="Lind M."/>
            <person name="Lindquist E."/>
            <person name="Lombard V."/>
            <person name="Lucas S."/>
            <person name="Lunden K."/>
            <person name="Morin E."/>
            <person name="Murat C."/>
            <person name="Park J."/>
            <person name="Raffaello T."/>
            <person name="Rouze P."/>
            <person name="Salamov A."/>
            <person name="Schmutz J."/>
            <person name="Solheim H."/>
            <person name="Stahlberg J."/>
            <person name="Velez H."/>
            <person name="de Vries R.P."/>
            <person name="Wiebenga A."/>
            <person name="Woodward S."/>
            <person name="Yakovlev I."/>
            <person name="Garbelotto M."/>
            <person name="Martin F."/>
            <person name="Grigoriev I.V."/>
            <person name="Stenlid J."/>
        </authorList>
    </citation>
    <scope>NUCLEOTIDE SEQUENCE [LARGE SCALE GENOMIC DNA]</scope>
    <source>
        <strain evidence="1 2">TC 32-1</strain>
    </source>
</reference>
<evidence type="ECO:0000313" key="1">
    <source>
        <dbReference type="EMBL" id="ETW87337.1"/>
    </source>
</evidence>
<name>W4KNF8_HETIT</name>
<evidence type="ECO:0000313" key="2">
    <source>
        <dbReference type="Proteomes" id="UP000030671"/>
    </source>
</evidence>
<organism evidence="1 2">
    <name type="scientific">Heterobasidion irregulare (strain TC 32-1)</name>
    <dbReference type="NCBI Taxonomy" id="747525"/>
    <lineage>
        <taxon>Eukaryota</taxon>
        <taxon>Fungi</taxon>
        <taxon>Dikarya</taxon>
        <taxon>Basidiomycota</taxon>
        <taxon>Agaricomycotina</taxon>
        <taxon>Agaricomycetes</taxon>
        <taxon>Russulales</taxon>
        <taxon>Bondarzewiaceae</taxon>
        <taxon>Heterobasidion</taxon>
        <taxon>Heterobasidion annosum species complex</taxon>
    </lineage>
</organism>
<gene>
    <name evidence="1" type="ORF">HETIRDRAFT_306318</name>
</gene>
<dbReference type="CDD" id="cd19490">
    <property type="entry name" value="XRCC2"/>
    <property type="match status" value="1"/>
</dbReference>
<dbReference type="GeneID" id="20669398"/>
<sequence>MCSFTAAPLGPTRIPGLDARFPSAAEASSSLRRGDVIEIQGPASSGKTHLLYDLIGTCILPGGNSTNGGGGWDKVAILFDSDGCFDIRRLAQLLRARLGLHRMSSHPSPSTELPDEGTDTLTRILRKVHIFRPSSSLQLAASIANLSAYHAAQLPTCEIGLVAVDSMSAFYWQDRFHAEEARLQAGARGLDTPLSHILNGLQKFRVSHGSVTVLTNWGLNLASSSSLDPSTNFHFYKQHLHHYPTLLHLNINTDASSVSVSHASTHPHLPITHHITLNPWPNQHGTRLAADSTEQQTDDRCIPLTEGCDIIGVVKTAGSDVVGAFNVRVKLDEILIENGRHDLQQYSSEHLIHSSHNSLPS</sequence>
<dbReference type="GO" id="GO:0005657">
    <property type="term" value="C:replication fork"/>
    <property type="evidence" value="ECO:0007669"/>
    <property type="project" value="InterPro"/>
</dbReference>
<dbReference type="OrthoDB" id="420422at2759"/>
<dbReference type="InParanoid" id="W4KNF8"/>
<dbReference type="AlphaFoldDB" id="W4KNF8"/>
<keyword evidence="2" id="KW-1185">Reference proteome</keyword>
<dbReference type="PANTHER" id="PTHR46644">
    <property type="entry name" value="DNA REPAIR PROTEIN XRCC2"/>
    <property type="match status" value="1"/>
</dbReference>
<dbReference type="STRING" id="747525.W4KNF8"/>
<proteinExistence type="predicted"/>
<dbReference type="Gene3D" id="3.40.50.300">
    <property type="entry name" value="P-loop containing nucleotide triphosphate hydrolases"/>
    <property type="match status" value="1"/>
</dbReference>
<dbReference type="GO" id="GO:0042148">
    <property type="term" value="P:DNA strand invasion"/>
    <property type="evidence" value="ECO:0007669"/>
    <property type="project" value="TreeGrafter"/>
</dbReference>
<accession>W4KNF8</accession>
<dbReference type="GO" id="GO:0000724">
    <property type="term" value="P:double-strand break repair via homologous recombination"/>
    <property type="evidence" value="ECO:0007669"/>
    <property type="project" value="InterPro"/>
</dbReference>
<dbReference type="GO" id="GO:0000400">
    <property type="term" value="F:four-way junction DNA binding"/>
    <property type="evidence" value="ECO:0007669"/>
    <property type="project" value="TreeGrafter"/>
</dbReference>
<dbReference type="RefSeq" id="XP_009541250.1">
    <property type="nucleotide sequence ID" value="XM_009542955.1"/>
</dbReference>
<dbReference type="GO" id="GO:0005815">
    <property type="term" value="C:microtubule organizing center"/>
    <property type="evidence" value="ECO:0007669"/>
    <property type="project" value="TreeGrafter"/>
</dbReference>
<evidence type="ECO:0008006" key="3">
    <source>
        <dbReference type="Google" id="ProtNLM"/>
    </source>
</evidence>
<protein>
    <recommendedName>
        <fullName evidence="3">RecA family profile 1 domain-containing protein</fullName>
    </recommendedName>
</protein>
<dbReference type="EMBL" id="KI925454">
    <property type="protein sequence ID" value="ETW87337.1"/>
    <property type="molecule type" value="Genomic_DNA"/>
</dbReference>
<dbReference type="InterPro" id="IPR027417">
    <property type="entry name" value="P-loop_NTPase"/>
</dbReference>
<dbReference type="eggNOG" id="KOG2859">
    <property type="taxonomic scope" value="Eukaryota"/>
</dbReference>
<dbReference type="InterPro" id="IPR030547">
    <property type="entry name" value="XRCC2"/>
</dbReference>